<sequence>MRRDWYHGIPNPLSYTEVSQASYCAHLFNSWGPVTDAFGTRAPKSLPGP</sequence>
<organism evidence="1">
    <name type="scientific">Anguilla anguilla</name>
    <name type="common">European freshwater eel</name>
    <name type="synonym">Muraena anguilla</name>
    <dbReference type="NCBI Taxonomy" id="7936"/>
    <lineage>
        <taxon>Eukaryota</taxon>
        <taxon>Metazoa</taxon>
        <taxon>Chordata</taxon>
        <taxon>Craniata</taxon>
        <taxon>Vertebrata</taxon>
        <taxon>Euteleostomi</taxon>
        <taxon>Actinopterygii</taxon>
        <taxon>Neopterygii</taxon>
        <taxon>Teleostei</taxon>
        <taxon>Anguilliformes</taxon>
        <taxon>Anguillidae</taxon>
        <taxon>Anguilla</taxon>
    </lineage>
</organism>
<name>A0A0E9RP25_ANGAN</name>
<reference evidence="1" key="2">
    <citation type="journal article" date="2015" name="Fish Shellfish Immunol.">
        <title>Early steps in the European eel (Anguilla anguilla)-Vibrio vulnificus interaction in the gills: Role of the RtxA13 toxin.</title>
        <authorList>
            <person name="Callol A."/>
            <person name="Pajuelo D."/>
            <person name="Ebbesson L."/>
            <person name="Teles M."/>
            <person name="MacKenzie S."/>
            <person name="Amaro C."/>
        </authorList>
    </citation>
    <scope>NUCLEOTIDE SEQUENCE</scope>
</reference>
<reference evidence="1" key="1">
    <citation type="submission" date="2014-11" db="EMBL/GenBank/DDBJ databases">
        <authorList>
            <person name="Amaro Gonzalez C."/>
        </authorList>
    </citation>
    <scope>NUCLEOTIDE SEQUENCE</scope>
</reference>
<proteinExistence type="predicted"/>
<protein>
    <submittedName>
        <fullName evidence="1">Uncharacterized protein</fullName>
    </submittedName>
</protein>
<dbReference type="AlphaFoldDB" id="A0A0E9RP25"/>
<accession>A0A0E9RP25</accession>
<dbReference type="EMBL" id="GBXM01078407">
    <property type="protein sequence ID" value="JAH30170.1"/>
    <property type="molecule type" value="Transcribed_RNA"/>
</dbReference>
<evidence type="ECO:0000313" key="1">
    <source>
        <dbReference type="EMBL" id="JAH30170.1"/>
    </source>
</evidence>